<accession>A0A2T7P9Z8</accession>
<feature type="domain" description="S1 motif" evidence="6">
    <location>
        <begin position="318"/>
        <end position="387"/>
    </location>
</feature>
<feature type="region of interest" description="Disordered" evidence="5">
    <location>
        <begin position="1121"/>
        <end position="1159"/>
    </location>
</feature>
<dbReference type="SUPFAM" id="SSF50249">
    <property type="entry name" value="Nucleic acid-binding proteins"/>
    <property type="match status" value="7"/>
</dbReference>
<gene>
    <name evidence="7" type="ORF">C0Q70_09488</name>
</gene>
<feature type="domain" description="S1 motif" evidence="6">
    <location>
        <begin position="674"/>
        <end position="727"/>
    </location>
</feature>
<evidence type="ECO:0000256" key="3">
    <source>
        <dbReference type="ARBA" id="ARBA00022737"/>
    </source>
</evidence>
<comment type="subcellular location">
    <subcellularLocation>
        <location evidence="1">Nucleus</location>
        <location evidence="1">Nucleolus</location>
    </subcellularLocation>
</comment>
<keyword evidence="2" id="KW-0698">rRNA processing</keyword>
<evidence type="ECO:0000256" key="5">
    <source>
        <dbReference type="SAM" id="MobiDB-lite"/>
    </source>
</evidence>
<dbReference type="PANTHER" id="PTHR23270">
    <property type="entry name" value="PROGRAMMED CELL DEATH PROTEIN 11 PRE-RRNA PROCESSING PROTEIN RRP5"/>
    <property type="match status" value="1"/>
</dbReference>
<evidence type="ECO:0000256" key="1">
    <source>
        <dbReference type="ARBA" id="ARBA00004604"/>
    </source>
</evidence>
<feature type="region of interest" description="Disordered" evidence="5">
    <location>
        <begin position="1180"/>
        <end position="1215"/>
    </location>
</feature>
<dbReference type="Gene3D" id="2.40.50.140">
    <property type="entry name" value="Nucleic acid-binding proteins"/>
    <property type="match status" value="6"/>
</dbReference>
<dbReference type="GO" id="GO:0032040">
    <property type="term" value="C:small-subunit processome"/>
    <property type="evidence" value="ECO:0007669"/>
    <property type="project" value="TreeGrafter"/>
</dbReference>
<evidence type="ECO:0000259" key="6">
    <source>
        <dbReference type="PROSITE" id="PS50126"/>
    </source>
</evidence>
<dbReference type="Pfam" id="PF23231">
    <property type="entry name" value="HAT_Syf1_CNRKL1_C"/>
    <property type="match status" value="1"/>
</dbReference>
<dbReference type="InterPro" id="IPR048059">
    <property type="entry name" value="Rrp5_S1_rpt_hs1_sc1"/>
</dbReference>
<comment type="caution">
    <text evidence="7">The sequence shown here is derived from an EMBL/GenBank/DDBJ whole genome shotgun (WGS) entry which is preliminary data.</text>
</comment>
<sequence length="1471" mass="165130">MTDEVVNFPRGGKRKESSNHDDDKEKDLFQVGNDVSPAKTRKKDVKKTEVKRKKLRRNEKRIEPLSFQKLSEDQVILGIVKDVRDHQMTVSLPNGLNGMVSIMEISSTLLKRLQQLAKADSCTDETLVTLKKLYQIGEPVPCSVISTKTEGQKRSIDLSINPTIVNKSLPLSALKTGCLIFGAVASKEEHGYTIDLGIPDIMAFLKAEPEIDDSSLVVGKCFWFSLLKDLDADVTVGESRVVNVSIAPEHVKEAKVTLQKASSVECFRPGMKVDVKITKVEARVLYTAALTKEIHLSLLPRVVNCIGVEPQPMPMSVGDVGEWEVLHVEQNRGVYFQAQGITGFAPLSQLSDEKIENLNTTFVKNTAHRCRVIGFHPIDDVALLTLKESVINEEFLSISDVRPGQIVKCRVLQIHSSGLIVQLSKRITALVPNLHVADVPLKNIEKKFSVGDKLKCRVLKVDVEKKKILLSNKKSLVTTSQKIPTSYFDISRGDLLEGCVITIKNNGVVVSFCNDVTGWVPRSELSTEDIVHPETLFYQSQVVRCRVLSCRPEEEKLTLSLIIVGKAPLAANQKKMEDFEVGKLVEAKILKKEKHSFTLELQPSGDAAFLSKDHLSDSKDNQELLWQALKPGQIIKDLMLLKQANVVVTTLKESFISAAREGLIPKSFSGVKPGHLVPGVIKHHQNFGIFVELPGGLTGLAPLKFTMDRQVPDLTAVFTCGQSVVVKSDATHNLKTGSLEIVEVVEATKYGYLCRTMWGMKVLVTQFHAGGVELPVGTKIEGVVLYVDAVNKRLVMSTDRDLVRDVSRRIEKPTMDKHLNDVTAKAAFSLGEQTRVVILQDDGREVFAELEKRIPAAVSEKGSLTSRHDLQLGQIVTAIIHDLYPGQMNIKIGRIPARVHITEVVDEIREGSCVYQGYKKGQEVKVKIIGFRSLKSQKYLPISHPKFHTAMPECTLRPSKVDHEGYVETDLSSHNQKPKIGDKVLVYPIQYEHNKLWVNVSTTQTGIISVFDLSDDLGVLRQPEKHFLPSHGYTATVVSVEDQGLLHLTFTGRREQVLEGKKVKGKVTSISDNHIYLRFPDDYRGQLLATDAKLKNVEVGKFLKVYIESCNEKENCSLHLHKPKSTGAEDQPQQNIQKFPNEKQKRKLSVTVQQKGNKTSEAKVERLNVLDTFSWEPVTSVDLPSNNEEDISDEEPNKKKKKISSQTAVSSESSAEQPVDFDKLLLSQPDNSMLWIQYMSKYLNEGDVEKARGVAEQALKTISFREEQEKLNIWIALLNLENRHGSKEQVANTLHRALQVNDQLSLYRRVAAMFTTGGQLEDAERTYQTMVRKFRQNKQVWVEFALFFFKQGRVDAARKLLQRSLLSLEKRDHVETISKFAQLEYNHGSPERGATMFEKIIAEFPRRSDIMSVYIDMVTKQGDLQKARDLLDRGLASKSAQFFLKKYLQFEEKYGNDETRAKVQALIEKSC</sequence>
<evidence type="ECO:0000256" key="4">
    <source>
        <dbReference type="ARBA" id="ARBA00023242"/>
    </source>
</evidence>
<reference evidence="7 8" key="1">
    <citation type="submission" date="2018-04" db="EMBL/GenBank/DDBJ databases">
        <title>The genome of golden apple snail Pomacea canaliculata provides insight into stress tolerance and invasive adaptation.</title>
        <authorList>
            <person name="Liu C."/>
            <person name="Liu B."/>
            <person name="Ren Y."/>
            <person name="Zhang Y."/>
            <person name="Wang H."/>
            <person name="Li S."/>
            <person name="Jiang F."/>
            <person name="Yin L."/>
            <person name="Zhang G."/>
            <person name="Qian W."/>
            <person name="Fan W."/>
        </authorList>
    </citation>
    <scope>NUCLEOTIDE SEQUENCE [LARGE SCALE GENOMIC DNA]</scope>
    <source>
        <strain evidence="7">SZHN2017</strain>
        <tissue evidence="7">Muscle</tissue>
    </source>
</reference>
<feature type="domain" description="S1 motif" evidence="6">
    <location>
        <begin position="873"/>
        <end position="945"/>
    </location>
</feature>
<feature type="compositionally biased region" description="Low complexity" evidence="5">
    <location>
        <begin position="1204"/>
        <end position="1215"/>
    </location>
</feature>
<dbReference type="PROSITE" id="PS50126">
    <property type="entry name" value="S1"/>
    <property type="match status" value="6"/>
</dbReference>
<dbReference type="EMBL" id="PZQS01000005">
    <property type="protein sequence ID" value="PVD30226.1"/>
    <property type="molecule type" value="Genomic_DNA"/>
</dbReference>
<dbReference type="InterPro" id="IPR055430">
    <property type="entry name" value="HAT_Syf1_CNRKL1_C"/>
</dbReference>
<evidence type="ECO:0000313" key="7">
    <source>
        <dbReference type="EMBL" id="PVD30226.1"/>
    </source>
</evidence>
<feature type="compositionally biased region" description="Basic and acidic residues" evidence="5">
    <location>
        <begin position="14"/>
        <end position="28"/>
    </location>
</feature>
<dbReference type="CDD" id="cd05693">
    <property type="entry name" value="S1_Rrp5_repeat_hs1_sc1"/>
    <property type="match status" value="1"/>
</dbReference>
<dbReference type="SMART" id="SM00386">
    <property type="entry name" value="HAT"/>
    <property type="match status" value="5"/>
</dbReference>
<name>A0A2T7P9Z8_POMCA</name>
<dbReference type="SMART" id="SM00316">
    <property type="entry name" value="S1"/>
    <property type="match status" value="9"/>
</dbReference>
<keyword evidence="3" id="KW-0677">Repeat</keyword>
<dbReference type="PANTHER" id="PTHR23270:SF10">
    <property type="entry name" value="PROTEIN RRP5 HOMOLOG"/>
    <property type="match status" value="1"/>
</dbReference>
<dbReference type="SUPFAM" id="SSF48452">
    <property type="entry name" value="TPR-like"/>
    <property type="match status" value="2"/>
</dbReference>
<keyword evidence="4" id="KW-0539">Nucleus</keyword>
<dbReference type="Gene3D" id="1.25.40.10">
    <property type="entry name" value="Tetratricopeptide repeat domain"/>
    <property type="match status" value="2"/>
</dbReference>
<dbReference type="Pfam" id="PF24685">
    <property type="entry name" value="OB_RRP5_4th"/>
    <property type="match status" value="1"/>
</dbReference>
<protein>
    <recommendedName>
        <fullName evidence="6">S1 motif domain-containing protein</fullName>
    </recommendedName>
</protein>
<dbReference type="FunFam" id="2.40.50.140:FF:000103">
    <property type="entry name" value="protein RRP5 homolog"/>
    <property type="match status" value="2"/>
</dbReference>
<dbReference type="GO" id="GO:0006364">
    <property type="term" value="P:rRNA processing"/>
    <property type="evidence" value="ECO:0007669"/>
    <property type="project" value="UniProtKB-KW"/>
</dbReference>
<feature type="domain" description="S1 motif" evidence="6">
    <location>
        <begin position="404"/>
        <end position="473"/>
    </location>
</feature>
<evidence type="ECO:0000256" key="2">
    <source>
        <dbReference type="ARBA" id="ARBA00022552"/>
    </source>
</evidence>
<organism evidence="7 8">
    <name type="scientific">Pomacea canaliculata</name>
    <name type="common">Golden apple snail</name>
    <dbReference type="NCBI Taxonomy" id="400727"/>
    <lineage>
        <taxon>Eukaryota</taxon>
        <taxon>Metazoa</taxon>
        <taxon>Spiralia</taxon>
        <taxon>Lophotrochozoa</taxon>
        <taxon>Mollusca</taxon>
        <taxon>Gastropoda</taxon>
        <taxon>Caenogastropoda</taxon>
        <taxon>Architaenioglossa</taxon>
        <taxon>Ampullarioidea</taxon>
        <taxon>Ampullariidae</taxon>
        <taxon>Pomacea</taxon>
    </lineage>
</organism>
<dbReference type="InterPro" id="IPR003029">
    <property type="entry name" value="S1_domain"/>
</dbReference>
<dbReference type="Pfam" id="PF23459">
    <property type="entry name" value="S1_RRP5"/>
    <property type="match status" value="3"/>
</dbReference>
<dbReference type="STRING" id="400727.A0A2T7P9Z8"/>
<dbReference type="InterPro" id="IPR057302">
    <property type="entry name" value="Rrp5_S1"/>
</dbReference>
<dbReference type="Proteomes" id="UP000245119">
    <property type="component" value="Linkage Group LG5"/>
</dbReference>
<feature type="domain" description="S1 motif" evidence="6">
    <location>
        <begin position="493"/>
        <end position="562"/>
    </location>
</feature>
<dbReference type="InterPro" id="IPR045209">
    <property type="entry name" value="Rrp5"/>
</dbReference>
<feature type="domain" description="S1 motif" evidence="6">
    <location>
        <begin position="73"/>
        <end position="161"/>
    </location>
</feature>
<feature type="region of interest" description="Disordered" evidence="5">
    <location>
        <begin position="1"/>
        <end position="52"/>
    </location>
</feature>
<dbReference type="GO" id="GO:0003723">
    <property type="term" value="F:RNA binding"/>
    <property type="evidence" value="ECO:0007669"/>
    <property type="project" value="TreeGrafter"/>
</dbReference>
<proteinExistence type="predicted"/>
<evidence type="ECO:0000313" key="8">
    <source>
        <dbReference type="Proteomes" id="UP000245119"/>
    </source>
</evidence>
<feature type="compositionally biased region" description="Basic residues" evidence="5">
    <location>
        <begin position="39"/>
        <end position="52"/>
    </location>
</feature>
<dbReference type="InterPro" id="IPR012340">
    <property type="entry name" value="NA-bd_OB-fold"/>
</dbReference>
<dbReference type="InterPro" id="IPR011990">
    <property type="entry name" value="TPR-like_helical_dom_sf"/>
</dbReference>
<dbReference type="OrthoDB" id="412781at2759"/>
<dbReference type="InterPro" id="IPR003107">
    <property type="entry name" value="HAT"/>
</dbReference>
<dbReference type="InterPro" id="IPR057301">
    <property type="entry name" value="Rrp5_OB_4th"/>
</dbReference>
<keyword evidence="8" id="KW-1185">Reference proteome</keyword>